<organism evidence="15 16">
    <name type="scientific">Natronospira elongata</name>
    <dbReference type="NCBI Taxonomy" id="3110268"/>
    <lineage>
        <taxon>Bacteria</taxon>
        <taxon>Pseudomonadati</taxon>
        <taxon>Pseudomonadota</taxon>
        <taxon>Gammaproteobacteria</taxon>
        <taxon>Natronospirales</taxon>
        <taxon>Natronospiraceae</taxon>
        <taxon>Natronospira</taxon>
    </lineage>
</organism>
<evidence type="ECO:0000259" key="13">
    <source>
        <dbReference type="Pfam" id="PF00821"/>
    </source>
</evidence>
<protein>
    <recommendedName>
        <fullName evidence="11">Phosphoenolpyruvate carboxykinase [GTP]</fullName>
        <shortName evidence="11">PEP carboxykinase</shortName>
        <shortName evidence="11">PEPCK</shortName>
        <ecNumber evidence="11">4.1.1.32</ecNumber>
    </recommendedName>
    <alternativeName>
        <fullName evidence="11">GTP-dependent phosphoenolpyruvate carboxykinase</fullName>
        <shortName evidence="11">GTP-PEPCK</shortName>
    </alternativeName>
</protein>
<evidence type="ECO:0000313" key="15">
    <source>
        <dbReference type="EMBL" id="MEA5444356.1"/>
    </source>
</evidence>
<feature type="binding site" evidence="11">
    <location>
        <begin position="227"/>
        <end position="229"/>
    </location>
    <ligand>
        <name>substrate</name>
    </ligand>
</feature>
<dbReference type="GO" id="GO:0004613">
    <property type="term" value="F:phosphoenolpyruvate carboxykinase (GTP) activity"/>
    <property type="evidence" value="ECO:0007669"/>
    <property type="project" value="UniProtKB-UniRule"/>
</dbReference>
<dbReference type="PANTHER" id="PTHR11561:SF0">
    <property type="entry name" value="PHOSPHOENOLPYRUVATE CARBOXYKINASE [GTP]-RELATED"/>
    <property type="match status" value="1"/>
</dbReference>
<keyword evidence="9 11" id="KW-0464">Manganese</keyword>
<dbReference type="SUPFAM" id="SSF53795">
    <property type="entry name" value="PEP carboxykinase-like"/>
    <property type="match status" value="1"/>
</dbReference>
<dbReference type="Gene3D" id="3.90.228.20">
    <property type="match status" value="1"/>
</dbReference>
<dbReference type="GO" id="GO:0005525">
    <property type="term" value="F:GTP binding"/>
    <property type="evidence" value="ECO:0007669"/>
    <property type="project" value="UniProtKB-UniRule"/>
</dbReference>
<dbReference type="GO" id="GO:0071333">
    <property type="term" value="P:cellular response to glucose stimulus"/>
    <property type="evidence" value="ECO:0007669"/>
    <property type="project" value="TreeGrafter"/>
</dbReference>
<dbReference type="HAMAP" id="MF_00452">
    <property type="entry name" value="PEPCK_GTP"/>
    <property type="match status" value="1"/>
</dbReference>
<name>A0AAP6MLS0_9GAMM</name>
<dbReference type="PIRSF" id="PIRSF001348">
    <property type="entry name" value="PEP_carboxykinase_GTP"/>
    <property type="match status" value="1"/>
</dbReference>
<feature type="binding site" evidence="11">
    <location>
        <begin position="279"/>
        <end position="284"/>
    </location>
    <ligand>
        <name>GTP</name>
        <dbReference type="ChEBI" id="CHEBI:37565"/>
    </ligand>
</feature>
<proteinExistence type="inferred from homology"/>
<comment type="function">
    <text evidence="11">Catalyzes the conversion of oxaloacetate (OAA) to phosphoenolpyruvate (PEP), the rate-limiting step in the metabolic pathway that produces glucose from lactate and other precursors derived from the citric acid cycle.</text>
</comment>
<comment type="subcellular location">
    <subcellularLocation>
        <location evidence="11">Cytoplasm</location>
    </subcellularLocation>
</comment>
<comment type="subunit">
    <text evidence="3 11">Monomer.</text>
</comment>
<dbReference type="Proteomes" id="UP001302316">
    <property type="component" value="Unassembled WGS sequence"/>
</dbReference>
<dbReference type="InterPro" id="IPR035077">
    <property type="entry name" value="PEP_carboxykinase_GTP_C"/>
</dbReference>
<dbReference type="GO" id="GO:0006107">
    <property type="term" value="P:oxaloacetate metabolic process"/>
    <property type="evidence" value="ECO:0007669"/>
    <property type="project" value="TreeGrafter"/>
</dbReference>
<dbReference type="Gene3D" id="2.170.8.10">
    <property type="entry name" value="Phosphoenolpyruvate Carboxykinase, domain 2"/>
    <property type="match status" value="1"/>
</dbReference>
<feature type="domain" description="Phosphoenolpyruvate carboxykinase GTP-utilising N-terminal" evidence="14">
    <location>
        <begin position="39"/>
        <end position="248"/>
    </location>
</feature>
<dbReference type="AlphaFoldDB" id="A0AAP6MLS0"/>
<keyword evidence="11" id="KW-0963">Cytoplasm</keyword>
<dbReference type="SUPFAM" id="SSF68923">
    <property type="entry name" value="PEP carboxykinase N-terminal domain"/>
    <property type="match status" value="1"/>
</dbReference>
<keyword evidence="8 11" id="KW-0342">GTP-binding</keyword>
<keyword evidence="16" id="KW-1185">Reference proteome</keyword>
<dbReference type="EC" id="4.1.1.32" evidence="11"/>
<feature type="binding site" evidence="11">
    <location>
        <position position="256"/>
    </location>
    <ligand>
        <name>Mn(2+)</name>
        <dbReference type="ChEBI" id="CHEBI:29035"/>
    </ligand>
</feature>
<evidence type="ECO:0000256" key="12">
    <source>
        <dbReference type="SAM" id="MobiDB-lite"/>
    </source>
</evidence>
<comment type="cofactor">
    <cofactor evidence="11">
        <name>Mn(2+)</name>
        <dbReference type="ChEBI" id="CHEBI:29035"/>
    </cofactor>
    <text evidence="11">Binds 1 Mn(2+) ion per subunit.</text>
</comment>
<feature type="binding site" evidence="11">
    <location>
        <begin position="518"/>
        <end position="521"/>
    </location>
    <ligand>
        <name>GTP</name>
        <dbReference type="ChEBI" id="CHEBI:37565"/>
    </ligand>
</feature>
<feature type="binding site" evidence="11">
    <location>
        <position position="394"/>
    </location>
    <ligand>
        <name>GTP</name>
        <dbReference type="ChEBI" id="CHEBI:37565"/>
    </ligand>
</feature>
<comment type="pathway">
    <text evidence="1 11">Carbohydrate biosynthesis; gluconeogenesis.</text>
</comment>
<comment type="similarity">
    <text evidence="2 11">Belongs to the phosphoenolpyruvate carboxykinase [GTP] family.</text>
</comment>
<comment type="catalytic activity">
    <reaction evidence="11">
        <text>oxaloacetate + GTP = phosphoenolpyruvate + GDP + CO2</text>
        <dbReference type="Rhea" id="RHEA:10388"/>
        <dbReference type="ChEBI" id="CHEBI:16452"/>
        <dbReference type="ChEBI" id="CHEBI:16526"/>
        <dbReference type="ChEBI" id="CHEBI:37565"/>
        <dbReference type="ChEBI" id="CHEBI:58189"/>
        <dbReference type="ChEBI" id="CHEBI:58702"/>
        <dbReference type="EC" id="4.1.1.32"/>
    </reaction>
</comment>
<feature type="binding site" evidence="11">
    <location>
        <begin position="392"/>
        <end position="394"/>
    </location>
    <ligand>
        <name>substrate</name>
    </ligand>
</feature>
<dbReference type="InterPro" id="IPR013035">
    <property type="entry name" value="PEP_carboxykinase_C"/>
</dbReference>
<gene>
    <name evidence="11" type="primary">pckG</name>
    <name evidence="15" type="ORF">VCB98_00805</name>
</gene>
<keyword evidence="4 11" id="KW-0312">Gluconeogenesis</keyword>
<dbReference type="GO" id="GO:0042594">
    <property type="term" value="P:response to starvation"/>
    <property type="evidence" value="ECO:0007669"/>
    <property type="project" value="TreeGrafter"/>
</dbReference>
<dbReference type="EMBL" id="JAYGII010000001">
    <property type="protein sequence ID" value="MEA5444356.1"/>
    <property type="molecule type" value="Genomic_DNA"/>
</dbReference>
<evidence type="ECO:0000256" key="1">
    <source>
        <dbReference type="ARBA" id="ARBA00004742"/>
    </source>
</evidence>
<feature type="domain" description="Phosphoenolpyruvate carboxykinase C-terminal P-loop" evidence="13">
    <location>
        <begin position="252"/>
        <end position="606"/>
    </location>
</feature>
<evidence type="ECO:0000256" key="8">
    <source>
        <dbReference type="ARBA" id="ARBA00023134"/>
    </source>
</evidence>
<dbReference type="PROSITE" id="PS00505">
    <property type="entry name" value="PEPCK_GTP"/>
    <property type="match status" value="1"/>
</dbReference>
<dbReference type="FunFam" id="3.40.449.10:FF:000005">
    <property type="entry name" value="Phosphoenolpyruvate carboxykinase [GTP]"/>
    <property type="match status" value="1"/>
</dbReference>
<evidence type="ECO:0000259" key="14">
    <source>
        <dbReference type="Pfam" id="PF17297"/>
    </source>
</evidence>
<evidence type="ECO:0000256" key="2">
    <source>
        <dbReference type="ARBA" id="ARBA00005796"/>
    </source>
</evidence>
<dbReference type="PANTHER" id="PTHR11561">
    <property type="entry name" value="PHOSPHOENOLPYRUVATE CARBOXYKINASE"/>
    <property type="match status" value="1"/>
</dbReference>
<evidence type="ECO:0000256" key="3">
    <source>
        <dbReference type="ARBA" id="ARBA00011245"/>
    </source>
</evidence>
<dbReference type="GO" id="GO:0033993">
    <property type="term" value="P:response to lipid"/>
    <property type="evidence" value="ECO:0007669"/>
    <property type="project" value="TreeGrafter"/>
</dbReference>
<dbReference type="NCBIfam" id="NF003253">
    <property type="entry name" value="PRK04210.1"/>
    <property type="match status" value="1"/>
</dbReference>
<keyword evidence="6 11" id="KW-0547">Nucleotide-binding</keyword>
<feature type="region of interest" description="Disordered" evidence="12">
    <location>
        <begin position="393"/>
        <end position="413"/>
    </location>
</feature>
<dbReference type="GO" id="GO:0030145">
    <property type="term" value="F:manganese ion binding"/>
    <property type="evidence" value="ECO:0007669"/>
    <property type="project" value="UniProtKB-UniRule"/>
</dbReference>
<feature type="binding site" evidence="11">
    <location>
        <position position="99"/>
    </location>
    <ligand>
        <name>substrate</name>
    </ligand>
</feature>
<evidence type="ECO:0000256" key="6">
    <source>
        <dbReference type="ARBA" id="ARBA00022741"/>
    </source>
</evidence>
<dbReference type="InterPro" id="IPR018091">
    <property type="entry name" value="PEP_carboxykin_GTP_CS"/>
</dbReference>
<dbReference type="GO" id="GO:0006094">
    <property type="term" value="P:gluconeogenesis"/>
    <property type="evidence" value="ECO:0007669"/>
    <property type="project" value="UniProtKB-UniRule"/>
</dbReference>
<evidence type="ECO:0000256" key="4">
    <source>
        <dbReference type="ARBA" id="ARBA00022432"/>
    </source>
</evidence>
<dbReference type="InterPro" id="IPR035078">
    <property type="entry name" value="PEP_carboxykinase_GTP_N"/>
</dbReference>
<feature type="binding site" evidence="11">
    <location>
        <position position="278"/>
    </location>
    <ligand>
        <name>substrate</name>
    </ligand>
</feature>
<keyword evidence="5 11" id="KW-0479">Metal-binding</keyword>
<dbReference type="GO" id="GO:0005829">
    <property type="term" value="C:cytosol"/>
    <property type="evidence" value="ECO:0007669"/>
    <property type="project" value="TreeGrafter"/>
</dbReference>
<dbReference type="Pfam" id="PF17297">
    <property type="entry name" value="PEPCK_N"/>
    <property type="match status" value="1"/>
</dbReference>
<evidence type="ECO:0000256" key="5">
    <source>
        <dbReference type="ARBA" id="ARBA00022723"/>
    </source>
</evidence>
<evidence type="ECO:0000313" key="16">
    <source>
        <dbReference type="Proteomes" id="UP001302316"/>
    </source>
</evidence>
<feature type="binding site" evidence="11">
    <location>
        <position position="305"/>
    </location>
    <ligand>
        <name>Mn(2+)</name>
        <dbReference type="ChEBI" id="CHEBI:29035"/>
    </ligand>
</feature>
<evidence type="ECO:0000256" key="10">
    <source>
        <dbReference type="ARBA" id="ARBA00023239"/>
    </source>
</evidence>
<dbReference type="Gene3D" id="3.40.449.10">
    <property type="entry name" value="Phosphoenolpyruvate Carboxykinase, domain 1"/>
    <property type="match status" value="1"/>
</dbReference>
<feature type="binding site" evidence="11">
    <location>
        <position position="425"/>
    </location>
    <ligand>
        <name>GTP</name>
        <dbReference type="ChEBI" id="CHEBI:37565"/>
    </ligand>
</feature>
<keyword evidence="10 11" id="KW-0456">Lyase</keyword>
<dbReference type="RefSeq" id="WP_346049462.1">
    <property type="nucleotide sequence ID" value="NZ_JAYGII010000001.1"/>
</dbReference>
<dbReference type="InterPro" id="IPR008210">
    <property type="entry name" value="PEP_carboxykinase_N"/>
</dbReference>
<sequence length="620" mass="69576">MDWRAALGARYTRHPRLYPEISSKETEVPMTTSNATLARWVDEVARLTRPERIHWCDGSEAEDARLIEAMLESGELTRLNEKTHPDCYLHRSDPADVARVEHLTFVCTEDREDAGPNNHWMAPDEAREKMLGLFEGCMEGRTLYVVPYCMGPIDSPLSRCGVEITDSPYVVINMRRMTRMGQAALERIEREGSFVKGLHSTGELDPERRFIMHFPESLEIMSFGSGYGGNALLGKKCHALRIASHQARQEGWLAEHMLIVGIENPRGETHYVAAAFPSACGKTNLAMLIPPESHKGWKIWTVGDDIAWLHPGEDGRLWAINPEAGYFGVVPGTSPKTNPNAYDMITQDTIFTNVAVTEDNQPWWEGKKDGEPAYDWQGRPYNADMGPAAHPNSRFTVSANNNPSQSPEAESPRGVPISAILFGGRRKDVAPLIFEARDWNHGVLVGAGMASETTAAATGAQGVVRRDPMAMKPFCGYNFADYWDHWIRVGNKLDKAPKIFHVNWFRQDGNGKFIWPGFGENLRVLRWVLDRSHGDAEAVESPIGYLPTLDGIDQTDLDLDRDAMEGLLSIDEGLWRSEMTEIGDFLGQFGERVPDQLMEEFRRVREALNKQQAKAAGERR</sequence>
<dbReference type="GO" id="GO:0046327">
    <property type="term" value="P:glycerol biosynthetic process from pyruvate"/>
    <property type="evidence" value="ECO:0007669"/>
    <property type="project" value="TreeGrafter"/>
</dbReference>
<dbReference type="CDD" id="cd00819">
    <property type="entry name" value="PEPCK_GTP"/>
    <property type="match status" value="1"/>
</dbReference>
<dbReference type="InterPro" id="IPR008209">
    <property type="entry name" value="PEP_carboxykinase_GTP"/>
</dbReference>
<accession>A0AAP6MLS0</accession>
<feature type="compositionally biased region" description="Polar residues" evidence="12">
    <location>
        <begin position="393"/>
        <end position="408"/>
    </location>
</feature>
<comment type="caution">
    <text evidence="15">The sequence shown here is derived from an EMBL/GenBank/DDBJ whole genome shotgun (WGS) entry which is preliminary data.</text>
</comment>
<evidence type="ECO:0000256" key="7">
    <source>
        <dbReference type="ARBA" id="ARBA00022793"/>
    </source>
</evidence>
<evidence type="ECO:0000256" key="11">
    <source>
        <dbReference type="HAMAP-Rule" id="MF_00452"/>
    </source>
</evidence>
<keyword evidence="7 11" id="KW-0210">Decarboxylase</keyword>
<reference evidence="15 16" key="1">
    <citation type="submission" date="2023-12" db="EMBL/GenBank/DDBJ databases">
        <title>Whole-genome sequencing of halo(alkali)philic microorganisms from hypersaline lakes.</title>
        <authorList>
            <person name="Sorokin D.Y."/>
            <person name="Merkel A.Y."/>
            <person name="Messina E."/>
            <person name="Yakimov M."/>
        </authorList>
    </citation>
    <scope>NUCLEOTIDE SEQUENCE [LARGE SCALE GENOMIC DNA]</scope>
    <source>
        <strain evidence="15 16">AB-CW1</strain>
    </source>
</reference>
<dbReference type="Pfam" id="PF00821">
    <property type="entry name" value="PEPCK_GTP"/>
    <property type="match status" value="1"/>
</dbReference>
<dbReference type="GO" id="GO:0019543">
    <property type="term" value="P:propionate catabolic process"/>
    <property type="evidence" value="ECO:0007669"/>
    <property type="project" value="TreeGrafter"/>
</dbReference>
<evidence type="ECO:0000256" key="9">
    <source>
        <dbReference type="ARBA" id="ARBA00023211"/>
    </source>
</evidence>
<feature type="binding site" evidence="11">
    <location>
        <position position="236"/>
    </location>
    <ligand>
        <name>Mn(2+)</name>
        <dbReference type="ChEBI" id="CHEBI:29035"/>
    </ligand>
</feature>
<feature type="active site" evidence="11">
    <location>
        <position position="280"/>
    </location>
</feature>